<feature type="non-terminal residue" evidence="2">
    <location>
        <position position="1"/>
    </location>
</feature>
<sequence length="108" mass="11355">PEAGVAAPDSPWEALQLMPAAAGAADERRPAPGAHRQPLCKDVKKPESEGGSAVSLKSRTPRGGGRPSSLTADSLSGVSHNAMKSYMQTICRCNNTRALGYAIDKRMH</sequence>
<accession>A0A6A0A024</accession>
<feature type="compositionally biased region" description="Basic and acidic residues" evidence="1">
    <location>
        <begin position="39"/>
        <end position="48"/>
    </location>
</feature>
<name>A0A6A0A024_HAELA</name>
<dbReference type="AlphaFoldDB" id="A0A6A0A024"/>
<evidence type="ECO:0000256" key="1">
    <source>
        <dbReference type="SAM" id="MobiDB-lite"/>
    </source>
</evidence>
<dbReference type="Proteomes" id="UP000485058">
    <property type="component" value="Unassembled WGS sequence"/>
</dbReference>
<evidence type="ECO:0000313" key="2">
    <source>
        <dbReference type="EMBL" id="GFH24626.1"/>
    </source>
</evidence>
<keyword evidence="3" id="KW-1185">Reference proteome</keyword>
<proteinExistence type="predicted"/>
<organism evidence="2 3">
    <name type="scientific">Haematococcus lacustris</name>
    <name type="common">Green alga</name>
    <name type="synonym">Haematococcus pluvialis</name>
    <dbReference type="NCBI Taxonomy" id="44745"/>
    <lineage>
        <taxon>Eukaryota</taxon>
        <taxon>Viridiplantae</taxon>
        <taxon>Chlorophyta</taxon>
        <taxon>core chlorophytes</taxon>
        <taxon>Chlorophyceae</taxon>
        <taxon>CS clade</taxon>
        <taxon>Chlamydomonadales</taxon>
        <taxon>Haematococcaceae</taxon>
        <taxon>Haematococcus</taxon>
    </lineage>
</organism>
<evidence type="ECO:0000313" key="3">
    <source>
        <dbReference type="Proteomes" id="UP000485058"/>
    </source>
</evidence>
<dbReference type="EMBL" id="BLLF01002588">
    <property type="protein sequence ID" value="GFH24626.1"/>
    <property type="molecule type" value="Genomic_DNA"/>
</dbReference>
<feature type="region of interest" description="Disordered" evidence="1">
    <location>
        <begin position="18"/>
        <end position="77"/>
    </location>
</feature>
<protein>
    <submittedName>
        <fullName evidence="2">Uncharacterized protein</fullName>
    </submittedName>
</protein>
<comment type="caution">
    <text evidence="2">The sequence shown here is derived from an EMBL/GenBank/DDBJ whole genome shotgun (WGS) entry which is preliminary data.</text>
</comment>
<gene>
    <name evidence="2" type="ORF">HaLaN_22455</name>
</gene>
<reference evidence="2 3" key="1">
    <citation type="submission" date="2020-02" db="EMBL/GenBank/DDBJ databases">
        <title>Draft genome sequence of Haematococcus lacustris strain NIES-144.</title>
        <authorList>
            <person name="Morimoto D."/>
            <person name="Nakagawa S."/>
            <person name="Yoshida T."/>
            <person name="Sawayama S."/>
        </authorList>
    </citation>
    <scope>NUCLEOTIDE SEQUENCE [LARGE SCALE GENOMIC DNA]</scope>
    <source>
        <strain evidence="2 3">NIES-144</strain>
    </source>
</reference>
<feature type="compositionally biased region" description="Polar residues" evidence="1">
    <location>
        <begin position="68"/>
        <end position="77"/>
    </location>
</feature>